<comment type="similarity">
    <text evidence="2 7">Belongs to the derlin family.</text>
</comment>
<dbReference type="AlphaFoldDB" id="A0A0G4GYI8"/>
<protein>
    <recommendedName>
        <fullName evidence="7">Derlin</fullName>
    </recommendedName>
</protein>
<dbReference type="Pfam" id="PF04511">
    <property type="entry name" value="DER1"/>
    <property type="match status" value="1"/>
</dbReference>
<evidence type="ECO:0000256" key="2">
    <source>
        <dbReference type="ARBA" id="ARBA00008917"/>
    </source>
</evidence>
<dbReference type="InterPro" id="IPR035952">
    <property type="entry name" value="Rhomboid-like_sf"/>
</dbReference>
<keyword evidence="4 7" id="KW-0256">Endoplasmic reticulum</keyword>
<evidence type="ECO:0000256" key="8">
    <source>
        <dbReference type="SAM" id="MobiDB-lite"/>
    </source>
</evidence>
<reference evidence="10" key="1">
    <citation type="submission" date="2014-11" db="EMBL/GenBank/DDBJ databases">
        <authorList>
            <person name="Otto D Thomas"/>
            <person name="Naeem Raeece"/>
        </authorList>
    </citation>
    <scope>NUCLEOTIDE SEQUENCE</scope>
</reference>
<keyword evidence="3 7" id="KW-0812">Transmembrane</keyword>
<evidence type="ECO:0000313" key="10">
    <source>
        <dbReference type="EMBL" id="CEM36077.1"/>
    </source>
</evidence>
<feature type="transmembrane region" description="Helical" evidence="7">
    <location>
        <begin position="208"/>
        <end position="228"/>
    </location>
</feature>
<accession>A0A0G4GYI8</accession>
<feature type="transmembrane region" description="Helical" evidence="7">
    <location>
        <begin position="129"/>
        <end position="145"/>
    </location>
</feature>
<sequence>MKETAGVRRRALVVCVWLCCVVACSCSSSGLSPSTLSGRGRRRQEGVLPSECCSSSSPSLQSASLPAVLRLRGGAGDGEEGDAWGDEGVDGFDDEHDDEDEETFTDYGGQSPAEKALDALKKMPPITKGYLLLSTALCLAVYSMNDNVWPQSLKLNWQRVFRWGELWRVVTPFFYLGSMGFSYYLNVAFVNQYMGSLEKIQYKSPEEFAVMVLFAAVFLLGASPAMGVPNEMLGHNLATFMLYVWSRTYEGLEVNLFNYMSVRAEYLPWLFLAQSWLLEGQNPAFELMGIAAGWVYHWLKGRRILRAPRFLRRLFEKEAVQREYARFAEEFE</sequence>
<evidence type="ECO:0000256" key="3">
    <source>
        <dbReference type="ARBA" id="ARBA00022692"/>
    </source>
</evidence>
<dbReference type="SUPFAM" id="SSF144091">
    <property type="entry name" value="Rhomboid-like"/>
    <property type="match status" value="1"/>
</dbReference>
<name>A0A0G4GYI8_9ALVE</name>
<gene>
    <name evidence="10" type="ORF">Cvel_23890</name>
</gene>
<evidence type="ECO:0000256" key="7">
    <source>
        <dbReference type="RuleBase" id="RU363059"/>
    </source>
</evidence>
<feature type="chain" id="PRO_5002565337" description="Derlin" evidence="9">
    <location>
        <begin position="28"/>
        <end position="332"/>
    </location>
</feature>
<keyword evidence="9" id="KW-0732">Signal</keyword>
<dbReference type="GO" id="GO:0006950">
    <property type="term" value="P:response to stress"/>
    <property type="evidence" value="ECO:0007669"/>
    <property type="project" value="UniProtKB-ARBA"/>
</dbReference>
<feature type="region of interest" description="Disordered" evidence="8">
    <location>
        <begin position="76"/>
        <end position="108"/>
    </location>
</feature>
<evidence type="ECO:0000256" key="1">
    <source>
        <dbReference type="ARBA" id="ARBA00004477"/>
    </source>
</evidence>
<evidence type="ECO:0000256" key="5">
    <source>
        <dbReference type="ARBA" id="ARBA00022989"/>
    </source>
</evidence>
<comment type="subcellular location">
    <subcellularLocation>
        <location evidence="1 7">Endoplasmic reticulum membrane</location>
        <topology evidence="1 7">Multi-pass membrane protein</topology>
    </subcellularLocation>
</comment>
<dbReference type="PANTHER" id="PTHR11009">
    <property type="entry name" value="DER1-LIKE PROTEIN, DERLIN"/>
    <property type="match status" value="1"/>
</dbReference>
<dbReference type="PROSITE" id="PS51257">
    <property type="entry name" value="PROKAR_LIPOPROTEIN"/>
    <property type="match status" value="1"/>
</dbReference>
<dbReference type="InterPro" id="IPR007599">
    <property type="entry name" value="DER1"/>
</dbReference>
<keyword evidence="5 7" id="KW-1133">Transmembrane helix</keyword>
<organism evidence="10">
    <name type="scientific">Chromera velia CCMP2878</name>
    <dbReference type="NCBI Taxonomy" id="1169474"/>
    <lineage>
        <taxon>Eukaryota</taxon>
        <taxon>Sar</taxon>
        <taxon>Alveolata</taxon>
        <taxon>Colpodellida</taxon>
        <taxon>Chromeraceae</taxon>
        <taxon>Chromera</taxon>
    </lineage>
</organism>
<dbReference type="PhylomeDB" id="A0A0G4GYI8"/>
<dbReference type="VEuPathDB" id="CryptoDB:Cvel_23890"/>
<feature type="signal peptide" evidence="9">
    <location>
        <begin position="1"/>
        <end position="27"/>
    </location>
</feature>
<dbReference type="EMBL" id="CDMZ01001677">
    <property type="protein sequence ID" value="CEM36077.1"/>
    <property type="molecule type" value="Genomic_DNA"/>
</dbReference>
<evidence type="ECO:0000256" key="6">
    <source>
        <dbReference type="ARBA" id="ARBA00023136"/>
    </source>
</evidence>
<evidence type="ECO:0000256" key="4">
    <source>
        <dbReference type="ARBA" id="ARBA00022824"/>
    </source>
</evidence>
<feature type="transmembrane region" description="Helical" evidence="7">
    <location>
        <begin position="166"/>
        <end position="188"/>
    </location>
</feature>
<dbReference type="GO" id="GO:0005789">
    <property type="term" value="C:endoplasmic reticulum membrane"/>
    <property type="evidence" value="ECO:0007669"/>
    <property type="project" value="UniProtKB-SubCell"/>
</dbReference>
<comment type="caution">
    <text evidence="7">Lacks conserved residue(s) required for the propagation of feature annotation.</text>
</comment>
<evidence type="ECO:0000256" key="9">
    <source>
        <dbReference type="SAM" id="SignalP"/>
    </source>
</evidence>
<comment type="function">
    <text evidence="7">May be involved in the degradation of misfolded endoplasmic reticulum (ER) luminal proteins.</text>
</comment>
<proteinExistence type="inferred from homology"/>
<keyword evidence="6 7" id="KW-0472">Membrane</keyword>
<feature type="compositionally biased region" description="Acidic residues" evidence="8">
    <location>
        <begin position="77"/>
        <end position="104"/>
    </location>
</feature>